<dbReference type="PANTHER" id="PTHR30622:SF3">
    <property type="entry name" value="UNDECAPRENYL-DIPHOSPHATASE"/>
    <property type="match status" value="1"/>
</dbReference>
<dbReference type="HAMAP" id="MF_01006">
    <property type="entry name" value="Undec_diphosphatase"/>
    <property type="match status" value="1"/>
</dbReference>
<accession>A0A4D6YBR4</accession>
<keyword evidence="14" id="KW-0133">Cell shape</keyword>
<evidence type="ECO:0000256" key="10">
    <source>
        <dbReference type="ARBA" id="ARBA00023251"/>
    </source>
</evidence>
<keyword evidence="6 14" id="KW-0812">Transmembrane</keyword>
<feature type="transmembrane region" description="Helical" evidence="14">
    <location>
        <begin position="12"/>
        <end position="42"/>
    </location>
</feature>
<dbReference type="GO" id="GO:0050380">
    <property type="term" value="F:undecaprenyl-diphosphatase activity"/>
    <property type="evidence" value="ECO:0007669"/>
    <property type="project" value="UniProtKB-UniRule"/>
</dbReference>
<feature type="transmembrane region" description="Helical" evidence="14">
    <location>
        <begin position="222"/>
        <end position="242"/>
    </location>
</feature>
<dbReference type="GO" id="GO:0071555">
    <property type="term" value="P:cell wall organization"/>
    <property type="evidence" value="ECO:0007669"/>
    <property type="project" value="UniProtKB-KW"/>
</dbReference>
<organism evidence="15 16">
    <name type="scientific">Buchnera aphidicola subsp. Melaphis rhois</name>
    <dbReference type="NCBI Taxonomy" id="118103"/>
    <lineage>
        <taxon>Bacteria</taxon>
        <taxon>Pseudomonadati</taxon>
        <taxon>Pseudomonadota</taxon>
        <taxon>Gammaproteobacteria</taxon>
        <taxon>Enterobacterales</taxon>
        <taxon>Erwiniaceae</taxon>
        <taxon>Buchnera</taxon>
    </lineage>
</organism>
<evidence type="ECO:0000256" key="9">
    <source>
        <dbReference type="ARBA" id="ARBA00023136"/>
    </source>
</evidence>
<gene>
    <name evidence="14" type="primary">uppP</name>
    <name evidence="15" type="ORF">D9V73_00280</name>
</gene>
<evidence type="ECO:0000256" key="8">
    <source>
        <dbReference type="ARBA" id="ARBA00022989"/>
    </source>
</evidence>
<evidence type="ECO:0000256" key="1">
    <source>
        <dbReference type="ARBA" id="ARBA00004651"/>
    </source>
</evidence>
<protein>
    <recommendedName>
        <fullName evidence="4 14">Undecaprenyl-diphosphatase</fullName>
        <ecNumber evidence="3 14">3.6.1.27</ecNumber>
    </recommendedName>
    <alternativeName>
        <fullName evidence="12 14">Bacitracin resistance protein</fullName>
    </alternativeName>
    <alternativeName>
        <fullName evidence="11 14">Undecaprenyl pyrophosphate phosphatase</fullName>
    </alternativeName>
</protein>
<dbReference type="EMBL" id="CP033004">
    <property type="protein sequence ID" value="QCI23100.1"/>
    <property type="molecule type" value="Genomic_DNA"/>
</dbReference>
<evidence type="ECO:0000256" key="11">
    <source>
        <dbReference type="ARBA" id="ARBA00032707"/>
    </source>
</evidence>
<feature type="transmembrane region" description="Helical" evidence="14">
    <location>
        <begin position="118"/>
        <end position="137"/>
    </location>
</feature>
<keyword evidence="8 14" id="KW-1133">Transmembrane helix</keyword>
<evidence type="ECO:0000256" key="12">
    <source>
        <dbReference type="ARBA" id="ARBA00032932"/>
    </source>
</evidence>
<dbReference type="GO" id="GO:0008360">
    <property type="term" value="P:regulation of cell shape"/>
    <property type="evidence" value="ECO:0007669"/>
    <property type="project" value="UniProtKB-KW"/>
</dbReference>
<dbReference type="GO" id="GO:0009252">
    <property type="term" value="P:peptidoglycan biosynthetic process"/>
    <property type="evidence" value="ECO:0007669"/>
    <property type="project" value="UniProtKB-KW"/>
</dbReference>
<reference evidence="15 16" key="1">
    <citation type="submission" date="2018-10" db="EMBL/GenBank/DDBJ databases">
        <title>Comparative functional genomics of the obligate endosymbiont Buchnera aphidicola.</title>
        <authorList>
            <person name="Chong R.A."/>
        </authorList>
    </citation>
    <scope>NUCLEOTIDE SEQUENCE [LARGE SCALE GENOMIC DNA]</scope>
    <source>
        <strain evidence="15 16">Mrh</strain>
    </source>
</reference>
<evidence type="ECO:0000313" key="15">
    <source>
        <dbReference type="EMBL" id="QCI23100.1"/>
    </source>
</evidence>
<keyword evidence="5 14" id="KW-1003">Cell membrane</keyword>
<evidence type="ECO:0000256" key="2">
    <source>
        <dbReference type="ARBA" id="ARBA00010621"/>
    </source>
</evidence>
<feature type="transmembrane region" description="Helical" evidence="14">
    <location>
        <begin position="191"/>
        <end position="210"/>
    </location>
</feature>
<evidence type="ECO:0000256" key="3">
    <source>
        <dbReference type="ARBA" id="ARBA00012374"/>
    </source>
</evidence>
<dbReference type="GO" id="GO:0005886">
    <property type="term" value="C:plasma membrane"/>
    <property type="evidence" value="ECO:0007669"/>
    <property type="project" value="UniProtKB-SubCell"/>
</dbReference>
<keyword evidence="9 14" id="KW-0472">Membrane</keyword>
<dbReference type="OrthoDB" id="9808289at2"/>
<evidence type="ECO:0000256" key="13">
    <source>
        <dbReference type="ARBA" id="ARBA00047594"/>
    </source>
</evidence>
<dbReference type="GO" id="GO:0046677">
    <property type="term" value="P:response to antibiotic"/>
    <property type="evidence" value="ECO:0007669"/>
    <property type="project" value="UniProtKB-UniRule"/>
</dbReference>
<evidence type="ECO:0000256" key="4">
    <source>
        <dbReference type="ARBA" id="ARBA00021581"/>
    </source>
</evidence>
<feature type="transmembrane region" description="Helical" evidence="14">
    <location>
        <begin position="62"/>
        <end position="80"/>
    </location>
</feature>
<dbReference type="AlphaFoldDB" id="A0A4D6YBR4"/>
<comment type="function">
    <text evidence="14">Catalyzes the dephosphorylation of undecaprenyl diphosphate (UPP). Confers resistance to bacitracin.</text>
</comment>
<comment type="subcellular location">
    <subcellularLocation>
        <location evidence="1 14">Cell membrane</location>
        <topology evidence="1 14">Multi-pass membrane protein</topology>
    </subcellularLocation>
</comment>
<dbReference type="InterPro" id="IPR003824">
    <property type="entry name" value="UppP"/>
</dbReference>
<evidence type="ECO:0000256" key="14">
    <source>
        <dbReference type="HAMAP-Rule" id="MF_01006"/>
    </source>
</evidence>
<dbReference type="Proteomes" id="UP000298566">
    <property type="component" value="Chromosome"/>
</dbReference>
<comment type="miscellaneous">
    <text evidence="14">Bacitracin is thought to be involved in the inhibition of peptidoglycan synthesis by sequestering undecaprenyl diphosphate, thereby reducing the pool of lipid carrier available.</text>
</comment>
<dbReference type="EC" id="3.6.1.27" evidence="3 14"/>
<proteinExistence type="inferred from homology"/>
<dbReference type="RefSeq" id="WP_158336276.1">
    <property type="nucleotide sequence ID" value="NZ_CP033004.1"/>
</dbReference>
<feature type="transmembrane region" description="Helical" evidence="14">
    <location>
        <begin position="248"/>
        <end position="272"/>
    </location>
</feature>
<feature type="transmembrane region" description="Helical" evidence="14">
    <location>
        <begin position="92"/>
        <end position="112"/>
    </location>
</feature>
<keyword evidence="14" id="KW-0961">Cell wall biogenesis/degradation</keyword>
<keyword evidence="10 14" id="KW-0046">Antibiotic resistance</keyword>
<evidence type="ECO:0000256" key="6">
    <source>
        <dbReference type="ARBA" id="ARBA00022692"/>
    </source>
</evidence>
<comment type="similarity">
    <text evidence="2 14">Belongs to the UppP family.</text>
</comment>
<name>A0A4D6YBR4_BUCMH</name>
<evidence type="ECO:0000256" key="5">
    <source>
        <dbReference type="ARBA" id="ARBA00022475"/>
    </source>
</evidence>
<evidence type="ECO:0000313" key="16">
    <source>
        <dbReference type="Proteomes" id="UP000298566"/>
    </source>
</evidence>
<sequence length="275" mass="31351">MNAYTLDICHILIVIILGIIEGITEFFPISSTSHIIIFSNIFQIEINETLMLNTFMQCGTSLSILLYFKDTFITLLYSILHVKRQSENTCNLSCNNILISIFPIALLGLYFHKYMKHLFNPTSILLSLILGSILLMLSEIFKKIKTHQNKNINLYRSFTIGCFQCLALLPGFSRSCSTISIGILIGLNQSVATHFSFIISVPIFLGATLLDIINNIHTMSIYNMFVLLIGFLSSFITSSFCIKKCFKIINVCSFVSFIIYRLVLSLIIYLFFYHY</sequence>
<dbReference type="PANTHER" id="PTHR30622">
    <property type="entry name" value="UNDECAPRENYL-DIPHOSPHATASE"/>
    <property type="match status" value="1"/>
</dbReference>
<dbReference type="Pfam" id="PF02673">
    <property type="entry name" value="BacA"/>
    <property type="match status" value="1"/>
</dbReference>
<evidence type="ECO:0000256" key="7">
    <source>
        <dbReference type="ARBA" id="ARBA00022801"/>
    </source>
</evidence>
<comment type="catalytic activity">
    <reaction evidence="13 14">
        <text>di-trans,octa-cis-undecaprenyl diphosphate + H2O = di-trans,octa-cis-undecaprenyl phosphate + phosphate + H(+)</text>
        <dbReference type="Rhea" id="RHEA:28094"/>
        <dbReference type="ChEBI" id="CHEBI:15377"/>
        <dbReference type="ChEBI" id="CHEBI:15378"/>
        <dbReference type="ChEBI" id="CHEBI:43474"/>
        <dbReference type="ChEBI" id="CHEBI:58405"/>
        <dbReference type="ChEBI" id="CHEBI:60392"/>
        <dbReference type="EC" id="3.6.1.27"/>
    </reaction>
</comment>
<keyword evidence="7 14" id="KW-0378">Hydrolase</keyword>
<keyword evidence="14" id="KW-0573">Peptidoglycan synthesis</keyword>